<feature type="domain" description="PAC" evidence="10">
    <location>
        <begin position="158"/>
        <end position="210"/>
    </location>
</feature>
<proteinExistence type="predicted"/>
<dbReference type="PROSITE" id="PS50113">
    <property type="entry name" value="PAC"/>
    <property type="match status" value="1"/>
</dbReference>
<evidence type="ECO:0000313" key="12">
    <source>
        <dbReference type="Proteomes" id="UP001596109"/>
    </source>
</evidence>
<dbReference type="SUPFAM" id="SSF55785">
    <property type="entry name" value="PYP-like sensor domain (PAS domain)"/>
    <property type="match status" value="1"/>
</dbReference>
<dbReference type="InterPro" id="IPR013767">
    <property type="entry name" value="PAS_fold"/>
</dbReference>
<dbReference type="InterPro" id="IPR002078">
    <property type="entry name" value="Sigma_54_int"/>
</dbReference>
<name>A0ABW0TPD0_9BACL</name>
<dbReference type="Gene3D" id="3.30.450.20">
    <property type="entry name" value="PAS domain"/>
    <property type="match status" value="1"/>
</dbReference>
<dbReference type="Pfam" id="PF00158">
    <property type="entry name" value="Sigma54_activat"/>
    <property type="match status" value="1"/>
</dbReference>
<evidence type="ECO:0000256" key="5">
    <source>
        <dbReference type="ARBA" id="ARBA00023163"/>
    </source>
</evidence>
<comment type="caution">
    <text evidence="11">The sequence shown here is derived from an EMBL/GenBank/DDBJ whole genome shotgun (WGS) entry which is preliminary data.</text>
</comment>
<evidence type="ECO:0000256" key="3">
    <source>
        <dbReference type="ARBA" id="ARBA00022840"/>
    </source>
</evidence>
<dbReference type="NCBIfam" id="TIGR00229">
    <property type="entry name" value="sensory_box"/>
    <property type="match status" value="1"/>
</dbReference>
<evidence type="ECO:0000256" key="1">
    <source>
        <dbReference type="ARBA" id="ARBA00022741"/>
    </source>
</evidence>
<evidence type="ECO:0000256" key="4">
    <source>
        <dbReference type="ARBA" id="ARBA00023015"/>
    </source>
</evidence>
<keyword evidence="2" id="KW-0058">Aromatic hydrocarbons catabolism</keyword>
<dbReference type="Pfam" id="PF00989">
    <property type="entry name" value="PAS"/>
    <property type="match status" value="1"/>
</dbReference>
<organism evidence="11 12">
    <name type="scientific">Sporosarcina soli</name>
    <dbReference type="NCBI Taxonomy" id="334736"/>
    <lineage>
        <taxon>Bacteria</taxon>
        <taxon>Bacillati</taxon>
        <taxon>Bacillota</taxon>
        <taxon>Bacilli</taxon>
        <taxon>Bacillales</taxon>
        <taxon>Caryophanaceae</taxon>
        <taxon>Sporosarcina</taxon>
    </lineage>
</organism>
<dbReference type="Pfam" id="PF25601">
    <property type="entry name" value="AAA_lid_14"/>
    <property type="match status" value="1"/>
</dbReference>
<keyword evidence="7" id="KW-0175">Coiled coil</keyword>
<evidence type="ECO:0000259" key="9">
    <source>
        <dbReference type="PROSITE" id="PS50112"/>
    </source>
</evidence>
<dbReference type="InterPro" id="IPR009057">
    <property type="entry name" value="Homeodomain-like_sf"/>
</dbReference>
<dbReference type="SMART" id="SM00382">
    <property type="entry name" value="AAA"/>
    <property type="match status" value="1"/>
</dbReference>
<dbReference type="RefSeq" id="WP_381439066.1">
    <property type="nucleotide sequence ID" value="NZ_JBHSNO010000016.1"/>
</dbReference>
<sequence>MNTFLTKINSFGVLVIDLQGRLLYSNALAKKYNYYIDAITEAALSGASTFSLLHYPAEIESFQDNGQMIVLISPTNEMVRLKKETDALQSVRNELNEVINSSFDGIVISDKDGIIIHQNPSYEQITGLSAKDCIGRSLKELEEEHIIDTSASLRALEEKKEVTIIQKISTGATVLVSAAPIRNKNGEIEKIVNNVRDLTQLNTLESEIKLLEQQNQQIHQELEFLKEQNDPRLSIIAHSDAMKDVLDRAIRVSQIDSGVLIHGASGVGKEKIVELIHQRSLRKEYPLIKINCGALPESLLESELFGYESGSFTGANQKGKAGLFEAAHRGTIFLDEIGEMPLQLQVKLLRVLQEHEITRIGGTKPTPVDIRVVAATHRNLPEMIQQGTFREDLYYRLNIIPISIPALKDRKEDVIPLIYHFLNGINHKYGLNRSFTNDALIAFTNYDWPGNVRELQNFVERITLMSSNSEVGMTDLQKELQFTNGLQLDTAPTANSTLNGAETMPLREQLEAFEAELIKEALNYYPSIRQAAIALKVDQSTLVRKIQKYEIEK</sequence>
<dbReference type="InterPro" id="IPR003593">
    <property type="entry name" value="AAA+_ATPase"/>
</dbReference>
<dbReference type="CDD" id="cd00130">
    <property type="entry name" value="PAS"/>
    <property type="match status" value="1"/>
</dbReference>
<evidence type="ECO:0000259" key="10">
    <source>
        <dbReference type="PROSITE" id="PS50113"/>
    </source>
</evidence>
<dbReference type="InterPro" id="IPR025944">
    <property type="entry name" value="Sigma_54_int_dom_CS"/>
</dbReference>
<feature type="coiled-coil region" evidence="7">
    <location>
        <begin position="181"/>
        <end position="228"/>
    </location>
</feature>
<reference evidence="12" key="1">
    <citation type="journal article" date="2019" name="Int. J. Syst. Evol. Microbiol.">
        <title>The Global Catalogue of Microorganisms (GCM) 10K type strain sequencing project: providing services to taxonomists for standard genome sequencing and annotation.</title>
        <authorList>
            <consortium name="The Broad Institute Genomics Platform"/>
            <consortium name="The Broad Institute Genome Sequencing Center for Infectious Disease"/>
            <person name="Wu L."/>
            <person name="Ma J."/>
        </authorList>
    </citation>
    <scope>NUCLEOTIDE SEQUENCE [LARGE SCALE GENOMIC DNA]</scope>
    <source>
        <strain evidence="12">CGMCC 4.1434</strain>
    </source>
</reference>
<dbReference type="InterPro" id="IPR058031">
    <property type="entry name" value="AAA_lid_NorR"/>
</dbReference>
<feature type="domain" description="PAS" evidence="9">
    <location>
        <begin position="91"/>
        <end position="138"/>
    </location>
</feature>
<feature type="domain" description="Sigma-54 factor interaction" evidence="8">
    <location>
        <begin position="235"/>
        <end position="464"/>
    </location>
</feature>
<keyword evidence="3" id="KW-0067">ATP-binding</keyword>
<dbReference type="SUPFAM" id="SSF46689">
    <property type="entry name" value="Homeodomain-like"/>
    <property type="match status" value="1"/>
</dbReference>
<dbReference type="Proteomes" id="UP001596109">
    <property type="component" value="Unassembled WGS sequence"/>
</dbReference>
<accession>A0ABW0TPD0</accession>
<dbReference type="Gene3D" id="1.10.10.60">
    <property type="entry name" value="Homeodomain-like"/>
    <property type="match status" value="1"/>
</dbReference>
<dbReference type="Gene3D" id="1.10.8.60">
    <property type="match status" value="1"/>
</dbReference>
<dbReference type="InterPro" id="IPR000700">
    <property type="entry name" value="PAS-assoc_C"/>
</dbReference>
<keyword evidence="4" id="KW-0805">Transcription regulation</keyword>
<evidence type="ECO:0000256" key="7">
    <source>
        <dbReference type="SAM" id="Coils"/>
    </source>
</evidence>
<dbReference type="Pfam" id="PF18024">
    <property type="entry name" value="HTH_50"/>
    <property type="match status" value="1"/>
</dbReference>
<evidence type="ECO:0000256" key="2">
    <source>
        <dbReference type="ARBA" id="ARBA00022797"/>
    </source>
</evidence>
<evidence type="ECO:0000256" key="6">
    <source>
        <dbReference type="ARBA" id="ARBA00029500"/>
    </source>
</evidence>
<dbReference type="InterPro" id="IPR000014">
    <property type="entry name" value="PAS"/>
</dbReference>
<dbReference type="PROSITE" id="PS50112">
    <property type="entry name" value="PAS"/>
    <property type="match status" value="1"/>
</dbReference>
<dbReference type="PANTHER" id="PTHR32071">
    <property type="entry name" value="TRANSCRIPTIONAL REGULATORY PROTEIN"/>
    <property type="match status" value="1"/>
</dbReference>
<keyword evidence="1" id="KW-0547">Nucleotide-binding</keyword>
<dbReference type="CDD" id="cd00009">
    <property type="entry name" value="AAA"/>
    <property type="match status" value="1"/>
</dbReference>
<dbReference type="InterPro" id="IPR027417">
    <property type="entry name" value="P-loop_NTPase"/>
</dbReference>
<keyword evidence="5" id="KW-0804">Transcription</keyword>
<dbReference type="InterPro" id="IPR030828">
    <property type="entry name" value="HTH_TyrR"/>
</dbReference>
<dbReference type="SMART" id="SM00091">
    <property type="entry name" value="PAS"/>
    <property type="match status" value="1"/>
</dbReference>
<dbReference type="Gene3D" id="3.40.50.300">
    <property type="entry name" value="P-loop containing nucleotide triphosphate hydrolases"/>
    <property type="match status" value="1"/>
</dbReference>
<dbReference type="PROSITE" id="PS00688">
    <property type="entry name" value="SIGMA54_INTERACT_3"/>
    <property type="match status" value="1"/>
</dbReference>
<keyword evidence="12" id="KW-1185">Reference proteome</keyword>
<dbReference type="PROSITE" id="PS50045">
    <property type="entry name" value="SIGMA54_INTERACT_4"/>
    <property type="match status" value="1"/>
</dbReference>
<dbReference type="EMBL" id="JBHSNO010000016">
    <property type="protein sequence ID" value="MFC5591364.1"/>
    <property type="molecule type" value="Genomic_DNA"/>
</dbReference>
<dbReference type="SUPFAM" id="SSF52540">
    <property type="entry name" value="P-loop containing nucleoside triphosphate hydrolases"/>
    <property type="match status" value="1"/>
</dbReference>
<evidence type="ECO:0000313" key="11">
    <source>
        <dbReference type="EMBL" id="MFC5591364.1"/>
    </source>
</evidence>
<protein>
    <recommendedName>
        <fullName evidence="6">HTH-type transcriptional regulatory protein TyrR</fullName>
    </recommendedName>
</protein>
<evidence type="ECO:0000259" key="8">
    <source>
        <dbReference type="PROSITE" id="PS50045"/>
    </source>
</evidence>
<dbReference type="InterPro" id="IPR035965">
    <property type="entry name" value="PAS-like_dom_sf"/>
</dbReference>
<dbReference type="PANTHER" id="PTHR32071:SF57">
    <property type="entry name" value="C4-DICARBOXYLATE TRANSPORT TRANSCRIPTIONAL REGULATORY PROTEIN DCTD"/>
    <property type="match status" value="1"/>
</dbReference>
<gene>
    <name evidence="11" type="ORF">ACFPRA_20985</name>
</gene>